<dbReference type="GO" id="GO:0071821">
    <property type="term" value="C:FANCM-MHF complex"/>
    <property type="evidence" value="ECO:0007669"/>
    <property type="project" value="InterPro"/>
</dbReference>
<dbReference type="PANTHER" id="PTHR22980">
    <property type="entry name" value="CORTISTATIN"/>
    <property type="match status" value="1"/>
</dbReference>
<dbReference type="InterPro" id="IPR029003">
    <property type="entry name" value="CENP-S/Mhf1"/>
</dbReference>
<gene>
    <name evidence="6" type="ORF">IFR04_015202</name>
</gene>
<evidence type="ECO:0000256" key="5">
    <source>
        <dbReference type="SAM" id="MobiDB-lite"/>
    </source>
</evidence>
<dbReference type="GO" id="GO:0006281">
    <property type="term" value="P:DNA repair"/>
    <property type="evidence" value="ECO:0007669"/>
    <property type="project" value="UniProtKB-KW"/>
</dbReference>
<feature type="non-terminal residue" evidence="6">
    <location>
        <position position="1"/>
    </location>
</feature>
<accession>A0A8H7T182</accession>
<proteinExistence type="inferred from homology"/>
<feature type="region of interest" description="Disordered" evidence="5">
    <location>
        <begin position="63"/>
        <end position="83"/>
    </location>
</feature>
<dbReference type="EMBL" id="JAFJYH010000451">
    <property type="protein sequence ID" value="KAG4411654.1"/>
    <property type="molecule type" value="Genomic_DNA"/>
</dbReference>
<dbReference type="GO" id="GO:0046982">
    <property type="term" value="F:protein heterodimerization activity"/>
    <property type="evidence" value="ECO:0007669"/>
    <property type="project" value="InterPro"/>
</dbReference>
<dbReference type="Proteomes" id="UP000664132">
    <property type="component" value="Unassembled WGS sequence"/>
</dbReference>
<dbReference type="AlphaFoldDB" id="A0A8H7T182"/>
<dbReference type="GO" id="GO:0003677">
    <property type="term" value="F:DNA binding"/>
    <property type="evidence" value="ECO:0007669"/>
    <property type="project" value="UniProtKB-KW"/>
</dbReference>
<name>A0A8H7T182_9HELO</name>
<dbReference type="InterPro" id="IPR009072">
    <property type="entry name" value="Histone-fold"/>
</dbReference>
<evidence type="ECO:0000256" key="2">
    <source>
        <dbReference type="ARBA" id="ARBA00022763"/>
    </source>
</evidence>
<evidence type="ECO:0000256" key="1">
    <source>
        <dbReference type="ARBA" id="ARBA00006612"/>
    </source>
</evidence>
<dbReference type="GO" id="GO:0031297">
    <property type="term" value="P:replication fork processing"/>
    <property type="evidence" value="ECO:0007669"/>
    <property type="project" value="TreeGrafter"/>
</dbReference>
<dbReference type="OrthoDB" id="1872155at2759"/>
<dbReference type="Gene3D" id="1.10.20.10">
    <property type="entry name" value="Histone, subunit A"/>
    <property type="match status" value="1"/>
</dbReference>
<keyword evidence="7" id="KW-1185">Reference proteome</keyword>
<keyword evidence="3" id="KW-0238">DNA-binding</keyword>
<keyword evidence="4" id="KW-0234">DNA repair</keyword>
<sequence>LKLKLAYPKPYLADANVVENAAIDLESFSRHAGRTTITTDDVLLMTRKNEALQGILRDFVEKEQAKVPKGKGAGKGKGKARGN</sequence>
<comment type="caution">
    <text evidence="6">The sequence shown here is derived from an EMBL/GenBank/DDBJ whole genome shotgun (WGS) entry which is preliminary data.</text>
</comment>
<dbReference type="PANTHER" id="PTHR22980:SF0">
    <property type="entry name" value="CENTROMERE PROTEIN S"/>
    <property type="match status" value="1"/>
</dbReference>
<evidence type="ECO:0000256" key="3">
    <source>
        <dbReference type="ARBA" id="ARBA00023125"/>
    </source>
</evidence>
<comment type="similarity">
    <text evidence="1">Belongs to the TAF9 family. CENP-S/MHF1 subfamily.</text>
</comment>
<evidence type="ECO:0000313" key="7">
    <source>
        <dbReference type="Proteomes" id="UP000664132"/>
    </source>
</evidence>
<dbReference type="SUPFAM" id="SSF47113">
    <property type="entry name" value="Histone-fold"/>
    <property type="match status" value="1"/>
</dbReference>
<organism evidence="6 7">
    <name type="scientific">Cadophora malorum</name>
    <dbReference type="NCBI Taxonomy" id="108018"/>
    <lineage>
        <taxon>Eukaryota</taxon>
        <taxon>Fungi</taxon>
        <taxon>Dikarya</taxon>
        <taxon>Ascomycota</taxon>
        <taxon>Pezizomycotina</taxon>
        <taxon>Leotiomycetes</taxon>
        <taxon>Helotiales</taxon>
        <taxon>Ploettnerulaceae</taxon>
        <taxon>Cadophora</taxon>
    </lineage>
</organism>
<feature type="compositionally biased region" description="Basic residues" evidence="5">
    <location>
        <begin position="68"/>
        <end position="83"/>
    </location>
</feature>
<dbReference type="Pfam" id="PF15630">
    <property type="entry name" value="CENP-S"/>
    <property type="match status" value="1"/>
</dbReference>
<evidence type="ECO:0000313" key="6">
    <source>
        <dbReference type="EMBL" id="KAG4411654.1"/>
    </source>
</evidence>
<dbReference type="GO" id="GO:0003682">
    <property type="term" value="F:chromatin binding"/>
    <property type="evidence" value="ECO:0007669"/>
    <property type="project" value="TreeGrafter"/>
</dbReference>
<reference evidence="6" key="1">
    <citation type="submission" date="2021-02" db="EMBL/GenBank/DDBJ databases">
        <title>Genome sequence Cadophora malorum strain M34.</title>
        <authorList>
            <person name="Stefanovic E."/>
            <person name="Vu D."/>
            <person name="Scully C."/>
            <person name="Dijksterhuis J."/>
            <person name="Roader J."/>
            <person name="Houbraken J."/>
        </authorList>
    </citation>
    <scope>NUCLEOTIDE SEQUENCE</scope>
    <source>
        <strain evidence="6">M34</strain>
    </source>
</reference>
<protein>
    <submittedName>
        <fullName evidence="6">Uncharacterized protein</fullName>
    </submittedName>
</protein>
<evidence type="ECO:0000256" key="4">
    <source>
        <dbReference type="ARBA" id="ARBA00023204"/>
    </source>
</evidence>
<dbReference type="GO" id="GO:0000712">
    <property type="term" value="P:resolution of meiotic recombination intermediates"/>
    <property type="evidence" value="ECO:0007669"/>
    <property type="project" value="TreeGrafter"/>
</dbReference>
<keyword evidence="2" id="KW-0227">DNA damage</keyword>